<dbReference type="InParanoid" id="A0A1X7TYD2"/>
<dbReference type="PANTHER" id="PTHR47679:SF2">
    <property type="entry name" value="C-TERMINAL OF ROC (COR) DOMAIN-CONTAINING PROTEIN"/>
    <property type="match status" value="1"/>
</dbReference>
<reference evidence="1" key="1">
    <citation type="submission" date="2017-05" db="UniProtKB">
        <authorList>
            <consortium name="EnsemblMetazoa"/>
        </authorList>
    </citation>
    <scope>IDENTIFICATION</scope>
</reference>
<dbReference type="Pfam" id="PF13857">
    <property type="entry name" value="Ank_5"/>
    <property type="match status" value="1"/>
</dbReference>
<dbReference type="InterPro" id="IPR011029">
    <property type="entry name" value="DEATH-like_dom_sf"/>
</dbReference>
<name>A0A1X7TYD2_AMPQE</name>
<dbReference type="Gene3D" id="1.10.533.10">
    <property type="entry name" value="Death Domain, Fas"/>
    <property type="match status" value="1"/>
</dbReference>
<dbReference type="CDD" id="cd00882">
    <property type="entry name" value="Ras_like_GTPase"/>
    <property type="match status" value="1"/>
</dbReference>
<dbReference type="Gene3D" id="1.25.40.20">
    <property type="entry name" value="Ankyrin repeat-containing domain"/>
    <property type="match status" value="1"/>
</dbReference>
<accession>A0A1X7TYD2</accession>
<dbReference type="InterPro" id="IPR002110">
    <property type="entry name" value="Ankyrin_rpt"/>
</dbReference>
<sequence>MAVDRVRWTPLHTTAHYGSSAAAEYLLSTGKCDPLAKDNWGSTPFKLAKERGNTDTLSVLKKFGGIKSSHPIDSYVNILLVGNPGAGKSTLSHVINDTVTGSIVLGSFRNVGGVVPCTAGIIPYKLQHRTLGNIILHDFAGHSEYYSSHSAVIENLLQGSGGVFLIVVNILEKEPVKQLHQWLTVVRNEAHKALNQCHVIVIVSHVDDISNPVERRRRKEEIQEIIVKERCDSVFLDCRKLGGSGVDSFFSKLSSACESIRSTSGSNLSLYCHMMYGLLEERKENILTLSDVMSVGKDNDDYFIPDKREDVLNVLDSLHSTGLISVLKSEDKVWVVVNKGILLTEVDGILFAPETFKEHVDIASNTGIVSVSGLTKHFPKYDPDMLIRFLKKMELCEEINPSFLRMTNLHQLAVEEEEEGGTETRGERLLHFPCLLSTDRPDEMTSQVYQFGWCLQCTSKHHFFPPRYFHVLSLRLAYKMALPRKEDDKLNRYCTFWKNGLHWFNGHGVGSLVEIVDESQCVLVMMSCEKGYSDNMVSLRRDVIGEVMSVYKESCPSLEVKELVIDPKELAYPVNTPRERTVYSVKDVIATIKEGRPFFVNNKGQTELKEILPDESLSEISNLSLLGGHVIKEVIEITEEFKTPLTPIKLDIKDLDIVIEELTILNQLDCTKWIQFGLHLGLYDPRLKAIDTDYRGKTVECFRECMSAWLRGEDKVREKGGPSWSSLATALDTIEEKSIASYIRNKYSTSNQLIA</sequence>
<dbReference type="InterPro" id="IPR036770">
    <property type="entry name" value="Ankyrin_rpt-contain_sf"/>
</dbReference>
<protein>
    <submittedName>
        <fullName evidence="1">Uncharacterized protein</fullName>
    </submittedName>
</protein>
<dbReference type="PANTHER" id="PTHR47679">
    <property type="entry name" value="PROTEIN TORNADO 1"/>
    <property type="match status" value="1"/>
</dbReference>
<dbReference type="OrthoDB" id="590877at2759"/>
<dbReference type="AlphaFoldDB" id="A0A1X7TYD2"/>
<dbReference type="Gene3D" id="3.40.50.300">
    <property type="entry name" value="P-loop containing nucleotide triphosphate hydrolases"/>
    <property type="match status" value="1"/>
</dbReference>
<dbReference type="SUPFAM" id="SSF47986">
    <property type="entry name" value="DEATH domain"/>
    <property type="match status" value="1"/>
</dbReference>
<dbReference type="InterPro" id="IPR027417">
    <property type="entry name" value="P-loop_NTPase"/>
</dbReference>
<dbReference type="EnsemblMetazoa" id="Aqu2.1.20307_001">
    <property type="protein sequence ID" value="Aqu2.1.20307_001"/>
    <property type="gene ID" value="Aqu2.1.20307"/>
</dbReference>
<dbReference type="SUPFAM" id="SSF52540">
    <property type="entry name" value="P-loop containing nucleoside triphosphate hydrolases"/>
    <property type="match status" value="1"/>
</dbReference>
<proteinExistence type="predicted"/>
<dbReference type="CDD" id="cd01670">
    <property type="entry name" value="Death"/>
    <property type="match status" value="1"/>
</dbReference>
<organism evidence="1">
    <name type="scientific">Amphimedon queenslandica</name>
    <name type="common">Sponge</name>
    <dbReference type="NCBI Taxonomy" id="400682"/>
    <lineage>
        <taxon>Eukaryota</taxon>
        <taxon>Metazoa</taxon>
        <taxon>Porifera</taxon>
        <taxon>Demospongiae</taxon>
        <taxon>Heteroscleromorpha</taxon>
        <taxon>Haplosclerida</taxon>
        <taxon>Niphatidae</taxon>
        <taxon>Amphimedon</taxon>
    </lineage>
</organism>
<dbReference type="SUPFAM" id="SSF48403">
    <property type="entry name" value="Ankyrin repeat"/>
    <property type="match status" value="1"/>
</dbReference>
<evidence type="ECO:0000313" key="1">
    <source>
        <dbReference type="EnsemblMetazoa" id="Aqu2.1.20307_001"/>
    </source>
</evidence>